<organism evidence="6 7">
    <name type="scientific">Pleuronectes platessa</name>
    <name type="common">European plaice</name>
    <dbReference type="NCBI Taxonomy" id="8262"/>
    <lineage>
        <taxon>Eukaryota</taxon>
        <taxon>Metazoa</taxon>
        <taxon>Chordata</taxon>
        <taxon>Craniata</taxon>
        <taxon>Vertebrata</taxon>
        <taxon>Euteleostomi</taxon>
        <taxon>Actinopterygii</taxon>
        <taxon>Neopterygii</taxon>
        <taxon>Teleostei</taxon>
        <taxon>Neoteleostei</taxon>
        <taxon>Acanthomorphata</taxon>
        <taxon>Carangaria</taxon>
        <taxon>Pleuronectiformes</taxon>
        <taxon>Pleuronectoidei</taxon>
        <taxon>Pleuronectidae</taxon>
        <taxon>Pleuronectes</taxon>
    </lineage>
</organism>
<dbReference type="Proteomes" id="UP001153269">
    <property type="component" value="Unassembled WGS sequence"/>
</dbReference>
<keyword evidence="7" id="KW-1185">Reference proteome</keyword>
<keyword evidence="2" id="KW-0808">Transferase</keyword>
<dbReference type="PANTHER" id="PTHR13943:SF31">
    <property type="entry name" value="PHOSPHOLIPASE A AND ACYLTRANSFERASE 3"/>
    <property type="match status" value="1"/>
</dbReference>
<dbReference type="PANTHER" id="PTHR13943">
    <property type="entry name" value="HRAS-LIKE SUPPRESSOR - RELATED"/>
    <property type="match status" value="1"/>
</dbReference>
<reference evidence="6" key="1">
    <citation type="submission" date="2020-03" db="EMBL/GenBank/DDBJ databases">
        <authorList>
            <person name="Weist P."/>
        </authorList>
    </citation>
    <scope>NUCLEOTIDE SEQUENCE</scope>
</reference>
<keyword evidence="4" id="KW-0443">Lipid metabolism</keyword>
<comment type="caution">
    <text evidence="6">The sequence shown here is derived from an EMBL/GenBank/DDBJ whole genome shotgun (WGS) entry which is preliminary data.</text>
</comment>
<name>A0A9N7VXH7_PLEPL</name>
<evidence type="ECO:0000313" key="7">
    <source>
        <dbReference type="Proteomes" id="UP001153269"/>
    </source>
</evidence>
<protein>
    <recommendedName>
        <fullName evidence="5">LRAT domain-containing protein</fullName>
    </recommendedName>
</protein>
<evidence type="ECO:0000259" key="5">
    <source>
        <dbReference type="PROSITE" id="PS51934"/>
    </source>
</evidence>
<dbReference type="GO" id="GO:0016410">
    <property type="term" value="F:N-acyltransferase activity"/>
    <property type="evidence" value="ECO:0007669"/>
    <property type="project" value="TreeGrafter"/>
</dbReference>
<feature type="domain" description="LRAT" evidence="5">
    <location>
        <begin position="12"/>
        <end position="123"/>
    </location>
</feature>
<keyword evidence="3" id="KW-0378">Hydrolase</keyword>
<dbReference type="GO" id="GO:0070292">
    <property type="term" value="P:N-acylphosphatidylethanolamine metabolic process"/>
    <property type="evidence" value="ECO:0007669"/>
    <property type="project" value="TreeGrafter"/>
</dbReference>
<dbReference type="InterPro" id="IPR007053">
    <property type="entry name" value="LRAT_dom"/>
</dbReference>
<comment type="similarity">
    <text evidence="1">Belongs to the H-rev107 family.</text>
</comment>
<evidence type="ECO:0000256" key="4">
    <source>
        <dbReference type="ARBA" id="ARBA00023098"/>
    </source>
</evidence>
<dbReference type="GO" id="GO:0005737">
    <property type="term" value="C:cytoplasm"/>
    <property type="evidence" value="ECO:0007669"/>
    <property type="project" value="TreeGrafter"/>
</dbReference>
<evidence type="ECO:0000256" key="1">
    <source>
        <dbReference type="ARBA" id="ARBA00007824"/>
    </source>
</evidence>
<dbReference type="EMBL" id="CADEAL010004349">
    <property type="protein sequence ID" value="CAB1457599.1"/>
    <property type="molecule type" value="Genomic_DNA"/>
</dbReference>
<dbReference type="GO" id="GO:0008970">
    <property type="term" value="F:phospholipase A1 activity"/>
    <property type="evidence" value="ECO:0007669"/>
    <property type="project" value="TreeGrafter"/>
</dbReference>
<dbReference type="AlphaFoldDB" id="A0A9N7VXH7"/>
<dbReference type="PROSITE" id="PS51934">
    <property type="entry name" value="LRAT"/>
    <property type="match status" value="1"/>
</dbReference>
<gene>
    <name evidence="6" type="ORF">PLEPLA_LOCUS45423</name>
</gene>
<evidence type="ECO:0000256" key="3">
    <source>
        <dbReference type="ARBA" id="ARBA00022801"/>
    </source>
</evidence>
<evidence type="ECO:0000313" key="6">
    <source>
        <dbReference type="EMBL" id="CAB1457599.1"/>
    </source>
</evidence>
<dbReference type="GO" id="GO:0004623">
    <property type="term" value="F:phospholipase A2 activity"/>
    <property type="evidence" value="ECO:0007669"/>
    <property type="project" value="TreeGrafter"/>
</dbReference>
<sequence length="170" mass="18379">MEAKFKGKPGDLIEISRWGFKHWAVYTGEDEVVHFSTDSGLSSGSLANSGTGMVKHEKLTDVVSNNRHQVNNLLDYKLRPRDPSIIVKEAREMVGRVLKYDLVNNNCEHFATEMRYGVAESWQVKKTAWNAGILGTTVAFFAGGPGVALGVTVAGAYAVGAALFGGRSSS</sequence>
<proteinExistence type="inferred from homology"/>
<dbReference type="InterPro" id="IPR051496">
    <property type="entry name" value="H-rev107_PLA/AT"/>
</dbReference>
<dbReference type="Pfam" id="PF04970">
    <property type="entry name" value="LRAT"/>
    <property type="match status" value="1"/>
</dbReference>
<dbReference type="Gene3D" id="3.90.1720.10">
    <property type="entry name" value="endopeptidase domain like (from Nostoc punctiforme)"/>
    <property type="match status" value="1"/>
</dbReference>
<evidence type="ECO:0000256" key="2">
    <source>
        <dbReference type="ARBA" id="ARBA00022679"/>
    </source>
</evidence>
<accession>A0A9N7VXH7</accession>